<dbReference type="EMBL" id="JBGBZA010000002">
    <property type="protein sequence ID" value="MEY9314886.1"/>
    <property type="molecule type" value="Genomic_DNA"/>
</dbReference>
<evidence type="ECO:0008006" key="6">
    <source>
        <dbReference type="Google" id="ProtNLM"/>
    </source>
</evidence>
<comment type="caution">
    <text evidence="2">The sequence shown here is derived from an EMBL/GenBank/DDBJ whole genome shotgun (WGS) entry which is preliminary data.</text>
</comment>
<dbReference type="EMBL" id="JAFICZ010000001">
    <property type="protein sequence ID" value="MBP1299553.1"/>
    <property type="molecule type" value="Genomic_DNA"/>
</dbReference>
<gene>
    <name evidence="3" type="ORF">ABIF29_001685</name>
    <name evidence="2" type="ORF">JOH49_009306</name>
</gene>
<name>A0A7Y8ULW9_BRAEL</name>
<reference evidence="2" key="1">
    <citation type="submission" date="2021-02" db="EMBL/GenBank/DDBJ databases">
        <title>Genomic Encyclopedia of Type Strains, Phase IV (KMG-V): Genome sequencing to study the core and pangenomes of soil and plant-associated prokaryotes.</title>
        <authorList>
            <person name="Whitman W."/>
        </authorList>
    </citation>
    <scope>NUCLEOTIDE SEQUENCE</scope>
    <source>
        <strain evidence="2">USDA 406</strain>
    </source>
</reference>
<keyword evidence="5" id="KW-1185">Reference proteome</keyword>
<evidence type="ECO:0000313" key="3">
    <source>
        <dbReference type="EMBL" id="MEY9314886.1"/>
    </source>
</evidence>
<sequence length="236" mass="24399">MSSTQTSFFDSLVTAVRENPLAAALIGGGVFWLLAGDEKLKSATRSATAAASPIVDLGARNVRAAASGLQRTAAPPTAPEMDHDDATETTREAGSAASDAMSEAADKIKDRFDEGLAYARENLSMPGKEAFTKAQSSLAGMFDRQPLVLGAVGLTIGAAIAGAFRASDLENEWVGELSDDVKADLNTRAGAVSQSLREATDTLSAEVGDVGAETIDRVKQAGIDAADAARKKVRSP</sequence>
<evidence type="ECO:0000313" key="5">
    <source>
        <dbReference type="Proteomes" id="UP001565471"/>
    </source>
</evidence>
<dbReference type="AlphaFoldDB" id="A0A7Y8ULW9"/>
<reference evidence="3 5" key="2">
    <citation type="submission" date="2024-07" db="EMBL/GenBank/DDBJ databases">
        <title>Genomic Encyclopedia of Type Strains, Phase V (KMG-V): Genome sequencing to study the core and pangenomes of soil and plant-associated prokaryotes.</title>
        <authorList>
            <person name="Whitman W."/>
        </authorList>
    </citation>
    <scope>NUCLEOTIDE SEQUENCE [LARGE SCALE GENOMIC DNA]</scope>
    <source>
        <strain evidence="3 5">USDA 415</strain>
    </source>
</reference>
<evidence type="ECO:0000256" key="1">
    <source>
        <dbReference type="SAM" id="MobiDB-lite"/>
    </source>
</evidence>
<proteinExistence type="predicted"/>
<evidence type="ECO:0000313" key="2">
    <source>
        <dbReference type="EMBL" id="MBP1299553.1"/>
    </source>
</evidence>
<accession>A0A7Y8ULW9</accession>
<feature type="compositionally biased region" description="Basic and acidic residues" evidence="1">
    <location>
        <begin position="80"/>
        <end position="91"/>
    </location>
</feature>
<dbReference type="RefSeq" id="WP_028344472.1">
    <property type="nucleotide sequence ID" value="NZ_CP126003.1"/>
</dbReference>
<dbReference type="Proteomes" id="UP001565471">
    <property type="component" value="Unassembled WGS sequence"/>
</dbReference>
<feature type="region of interest" description="Disordered" evidence="1">
    <location>
        <begin position="66"/>
        <end position="100"/>
    </location>
</feature>
<organism evidence="2 4">
    <name type="scientific">Bradyrhizobium elkanii</name>
    <dbReference type="NCBI Taxonomy" id="29448"/>
    <lineage>
        <taxon>Bacteria</taxon>
        <taxon>Pseudomonadati</taxon>
        <taxon>Pseudomonadota</taxon>
        <taxon>Alphaproteobacteria</taxon>
        <taxon>Hyphomicrobiales</taxon>
        <taxon>Nitrobacteraceae</taxon>
        <taxon>Bradyrhizobium</taxon>
    </lineage>
</organism>
<protein>
    <recommendedName>
        <fullName evidence="6">DUF3618 domain-containing protein</fullName>
    </recommendedName>
</protein>
<evidence type="ECO:0000313" key="4">
    <source>
        <dbReference type="Proteomes" id="UP000673383"/>
    </source>
</evidence>
<dbReference type="Proteomes" id="UP000673383">
    <property type="component" value="Unassembled WGS sequence"/>
</dbReference>